<dbReference type="PANTHER" id="PTHR44051:SF8">
    <property type="entry name" value="GLUTATHIONE S-TRANSFERASE GSTA"/>
    <property type="match status" value="1"/>
</dbReference>
<sequence>MKLIGMLDSPYVRRVAIALKLLGIEFEHQSLSVFRHFDAFGKINPVVKAPTLIEDDGRTLMDSSLILDYVLSVKKPDSVMLPHAPAERFRANRVIGLALAASEKAIQIVYERNLRPEEKQHAPWVDRVRGQLHAAFDELERELEAQPFALDERRFGVAGITVAVVWYFVAQFVADAVPADAYPTLRAFSAFAEQQPTFVATPAE</sequence>
<organism evidence="3 4">
    <name type="scientific">Pararobbsia silviterrae</name>
    <dbReference type="NCBI Taxonomy" id="1792498"/>
    <lineage>
        <taxon>Bacteria</taxon>
        <taxon>Pseudomonadati</taxon>
        <taxon>Pseudomonadota</taxon>
        <taxon>Betaproteobacteria</taxon>
        <taxon>Burkholderiales</taxon>
        <taxon>Burkholderiaceae</taxon>
        <taxon>Pararobbsia</taxon>
    </lineage>
</organism>
<dbReference type="Gene3D" id="3.40.30.10">
    <property type="entry name" value="Glutaredoxin"/>
    <property type="match status" value="1"/>
</dbReference>
<dbReference type="Pfam" id="PF13417">
    <property type="entry name" value="GST_N_3"/>
    <property type="match status" value="1"/>
</dbReference>
<keyword evidence="4" id="KW-1185">Reference proteome</keyword>
<dbReference type="PANTHER" id="PTHR44051">
    <property type="entry name" value="GLUTATHIONE S-TRANSFERASE-RELATED"/>
    <property type="match status" value="1"/>
</dbReference>
<accession>A0A494XMH5</accession>
<protein>
    <submittedName>
        <fullName evidence="3">Glutathione S-transferase</fullName>
    </submittedName>
</protein>
<dbReference type="InterPro" id="IPR036249">
    <property type="entry name" value="Thioredoxin-like_sf"/>
</dbReference>
<dbReference type="CDD" id="cd03205">
    <property type="entry name" value="GST_C_6"/>
    <property type="match status" value="1"/>
</dbReference>
<dbReference type="Proteomes" id="UP000270342">
    <property type="component" value="Unassembled WGS sequence"/>
</dbReference>
<dbReference type="SFLD" id="SFLDS00019">
    <property type="entry name" value="Glutathione_Transferase_(cytos"/>
    <property type="match status" value="1"/>
</dbReference>
<dbReference type="InterPro" id="IPR040079">
    <property type="entry name" value="Glutathione_S-Trfase"/>
</dbReference>
<proteinExistence type="predicted"/>
<evidence type="ECO:0000259" key="1">
    <source>
        <dbReference type="PROSITE" id="PS50404"/>
    </source>
</evidence>
<dbReference type="SUPFAM" id="SSF52833">
    <property type="entry name" value="Thioredoxin-like"/>
    <property type="match status" value="1"/>
</dbReference>
<dbReference type="AlphaFoldDB" id="A0A494XMH5"/>
<dbReference type="InterPro" id="IPR010987">
    <property type="entry name" value="Glutathione-S-Trfase_C-like"/>
</dbReference>
<keyword evidence="3" id="KW-0808">Transferase</keyword>
<feature type="domain" description="GST N-terminal" evidence="1">
    <location>
        <begin position="1"/>
        <end position="78"/>
    </location>
</feature>
<dbReference type="PROSITE" id="PS50405">
    <property type="entry name" value="GST_CTER"/>
    <property type="match status" value="1"/>
</dbReference>
<dbReference type="OrthoDB" id="8634103at2"/>
<name>A0A494XMH5_9BURK</name>
<dbReference type="Gene3D" id="1.20.1050.10">
    <property type="match status" value="1"/>
</dbReference>
<feature type="domain" description="GST C-terminal" evidence="2">
    <location>
        <begin position="84"/>
        <end position="204"/>
    </location>
</feature>
<gene>
    <name evidence="3" type="ORF">D7S86_18345</name>
</gene>
<dbReference type="PROSITE" id="PS50404">
    <property type="entry name" value="GST_NTER"/>
    <property type="match status" value="1"/>
</dbReference>
<evidence type="ECO:0000259" key="2">
    <source>
        <dbReference type="PROSITE" id="PS50405"/>
    </source>
</evidence>
<dbReference type="RefSeq" id="WP_121088308.1">
    <property type="nucleotide sequence ID" value="NZ_RBZU01000008.1"/>
</dbReference>
<dbReference type="InterPro" id="IPR036282">
    <property type="entry name" value="Glutathione-S-Trfase_C_sf"/>
</dbReference>
<dbReference type="GO" id="GO:0016740">
    <property type="term" value="F:transferase activity"/>
    <property type="evidence" value="ECO:0007669"/>
    <property type="project" value="UniProtKB-KW"/>
</dbReference>
<dbReference type="InterPro" id="IPR004045">
    <property type="entry name" value="Glutathione_S-Trfase_N"/>
</dbReference>
<dbReference type="SUPFAM" id="SSF47616">
    <property type="entry name" value="GST C-terminal domain-like"/>
    <property type="match status" value="1"/>
</dbReference>
<evidence type="ECO:0000313" key="4">
    <source>
        <dbReference type="Proteomes" id="UP000270342"/>
    </source>
</evidence>
<evidence type="ECO:0000313" key="3">
    <source>
        <dbReference type="EMBL" id="RKP51905.1"/>
    </source>
</evidence>
<comment type="caution">
    <text evidence="3">The sequence shown here is derived from an EMBL/GenBank/DDBJ whole genome shotgun (WGS) entry which is preliminary data.</text>
</comment>
<dbReference type="EMBL" id="RBZU01000008">
    <property type="protein sequence ID" value="RKP51905.1"/>
    <property type="molecule type" value="Genomic_DNA"/>
</dbReference>
<reference evidence="3 4" key="1">
    <citation type="submission" date="2018-10" db="EMBL/GenBank/DDBJ databases">
        <title>Robbsia sp. DHC34, isolated from soil.</title>
        <authorList>
            <person name="Gao Z.-H."/>
            <person name="Qiu L.-H."/>
        </authorList>
    </citation>
    <scope>NUCLEOTIDE SEQUENCE [LARGE SCALE GENOMIC DNA]</scope>
    <source>
        <strain evidence="3 4">DHC34</strain>
    </source>
</reference>
<dbReference type="CDD" id="cd00570">
    <property type="entry name" value="GST_N_family"/>
    <property type="match status" value="1"/>
</dbReference>
<dbReference type="Pfam" id="PF13410">
    <property type="entry name" value="GST_C_2"/>
    <property type="match status" value="1"/>
</dbReference>